<name>A0A7N2M9M4_QUELO</name>
<proteinExistence type="predicted"/>
<evidence type="ECO:0000313" key="3">
    <source>
        <dbReference type="EnsemblPlants" id="QL08p029756:mrna"/>
    </source>
</evidence>
<organism evidence="3 4">
    <name type="scientific">Quercus lobata</name>
    <name type="common">Valley oak</name>
    <dbReference type="NCBI Taxonomy" id="97700"/>
    <lineage>
        <taxon>Eukaryota</taxon>
        <taxon>Viridiplantae</taxon>
        <taxon>Streptophyta</taxon>
        <taxon>Embryophyta</taxon>
        <taxon>Tracheophyta</taxon>
        <taxon>Spermatophyta</taxon>
        <taxon>Magnoliopsida</taxon>
        <taxon>eudicotyledons</taxon>
        <taxon>Gunneridae</taxon>
        <taxon>Pentapetalae</taxon>
        <taxon>rosids</taxon>
        <taxon>fabids</taxon>
        <taxon>Fagales</taxon>
        <taxon>Fagaceae</taxon>
        <taxon>Quercus</taxon>
    </lineage>
</organism>
<gene>
    <name evidence="3" type="primary">LOC115957453</name>
</gene>
<dbReference type="KEGG" id="qlo:115957453"/>
<accession>A0A7N2M9M4</accession>
<dbReference type="InParanoid" id="A0A7N2M9M4"/>
<dbReference type="Gramene" id="QL08p029756:mrna">
    <property type="protein sequence ID" value="QL08p029756:mrna"/>
    <property type="gene ID" value="QL08p029756"/>
</dbReference>
<protein>
    <recommendedName>
        <fullName evidence="2">DUF1664 domain-containing protein</fullName>
    </recommendedName>
</protein>
<evidence type="ECO:0000259" key="2">
    <source>
        <dbReference type="Pfam" id="PF07889"/>
    </source>
</evidence>
<feature type="domain" description="DUF1664" evidence="2">
    <location>
        <begin position="91"/>
        <end position="214"/>
    </location>
</feature>
<dbReference type="OMA" id="QDMTNSG"/>
<dbReference type="PANTHER" id="PTHR46667:SF1">
    <property type="entry name" value="OS09G0482740 PROTEIN"/>
    <property type="match status" value="1"/>
</dbReference>
<dbReference type="Proteomes" id="UP000594261">
    <property type="component" value="Chromosome 8"/>
</dbReference>
<dbReference type="EMBL" id="LRBV02000008">
    <property type="status" value="NOT_ANNOTATED_CDS"/>
    <property type="molecule type" value="Genomic_DNA"/>
</dbReference>
<evidence type="ECO:0000313" key="4">
    <source>
        <dbReference type="Proteomes" id="UP000594261"/>
    </source>
</evidence>
<dbReference type="Pfam" id="PF07889">
    <property type="entry name" value="DUF1664"/>
    <property type="match status" value="1"/>
</dbReference>
<dbReference type="PANTHER" id="PTHR46667">
    <property type="entry name" value="OS05G0182700 PROTEIN"/>
    <property type="match status" value="1"/>
</dbReference>
<reference evidence="3" key="2">
    <citation type="submission" date="2021-01" db="UniProtKB">
        <authorList>
            <consortium name="EnsemblPlants"/>
        </authorList>
    </citation>
    <scope>IDENTIFICATION</scope>
</reference>
<feature type="coiled-coil region" evidence="1">
    <location>
        <begin position="137"/>
        <end position="171"/>
    </location>
</feature>
<dbReference type="OrthoDB" id="544175at2759"/>
<dbReference type="EnsemblPlants" id="QL08p029756:mrna">
    <property type="protein sequence ID" value="QL08p029756:mrna"/>
    <property type="gene ID" value="QL08p029756"/>
</dbReference>
<sequence>MALQAGISTSKVLVLAGAGWTVSVVLRSGRLSELIAQLQVLLRGVDEAEISSEKYDSAALTAQIRQLAQEIRELAVSHPVTVFNGNSASSGSYASYLVPAAALGAMGYCYMWWKGWSLSDVMFVTKHNMANAVATVSKQLENVNEALSATKRHLTQKLENLDWKVEEHKETSKLIANDVNEVKSNLSQIGFDVESIYQMLSGLEGKIELLESKQDMTNSGLWYLCQVAGGFKDGLNAKLFKDVGDTVANHSTITFEETSLKGLQFIAETKDSGVIDKSTKTTRIIDLDNFPGEKARTLKNRIHRSYPVGMSLAEIL</sequence>
<dbReference type="GeneID" id="115957453"/>
<evidence type="ECO:0000256" key="1">
    <source>
        <dbReference type="SAM" id="Coils"/>
    </source>
</evidence>
<keyword evidence="4" id="KW-1185">Reference proteome</keyword>
<dbReference type="InterPro" id="IPR012458">
    <property type="entry name" value="DUF1664"/>
</dbReference>
<dbReference type="RefSeq" id="XP_030931556.1">
    <property type="nucleotide sequence ID" value="XM_031075696.1"/>
</dbReference>
<keyword evidence="1" id="KW-0175">Coiled coil</keyword>
<dbReference type="AlphaFoldDB" id="A0A7N2M9M4"/>
<reference evidence="3 4" key="1">
    <citation type="journal article" date="2016" name="G3 (Bethesda)">
        <title>First Draft Assembly and Annotation of the Genome of a California Endemic Oak Quercus lobata Nee (Fagaceae).</title>
        <authorList>
            <person name="Sork V.L."/>
            <person name="Fitz-Gibbon S.T."/>
            <person name="Puiu D."/>
            <person name="Crepeau M."/>
            <person name="Gugger P.F."/>
            <person name="Sherman R."/>
            <person name="Stevens K."/>
            <person name="Langley C.H."/>
            <person name="Pellegrini M."/>
            <person name="Salzberg S.L."/>
        </authorList>
    </citation>
    <scope>NUCLEOTIDE SEQUENCE [LARGE SCALE GENOMIC DNA]</scope>
    <source>
        <strain evidence="3 4">cv. SW786</strain>
    </source>
</reference>